<dbReference type="EMBL" id="CM007364">
    <property type="protein sequence ID" value="OIW14318.1"/>
    <property type="molecule type" value="Genomic_DNA"/>
</dbReference>
<dbReference type="InterPro" id="IPR051850">
    <property type="entry name" value="Polysacch_Lyase_4"/>
</dbReference>
<dbReference type="PROSITE" id="PS00195">
    <property type="entry name" value="GLUTAREDOXIN_1"/>
    <property type="match status" value="1"/>
</dbReference>
<dbReference type="Pfam" id="PF06045">
    <property type="entry name" value="Rhamnogal_lyase"/>
    <property type="match status" value="3"/>
</dbReference>
<comment type="catalytic activity">
    <reaction evidence="1">
        <text>Endotype eliminative cleavage of L-alpha-rhamnopyranosyl-(1-&gt;4)-alpha-D-galactopyranosyluronic acid bonds of rhamnogalacturonan I domains in ramified hairy regions of pectin leaving L-rhamnopyranose at the reducing end and 4-deoxy-4,5-unsaturated D-galactopyranosyluronic acid at the non-reducing end.</text>
        <dbReference type="EC" id="4.2.2.23"/>
    </reaction>
</comment>
<keyword evidence="10" id="KW-1185">Reference proteome</keyword>
<dbReference type="SUPFAM" id="SSF49785">
    <property type="entry name" value="Galactose-binding domain-like"/>
    <property type="match status" value="2"/>
</dbReference>
<dbReference type="GO" id="GO:0005576">
    <property type="term" value="C:extracellular region"/>
    <property type="evidence" value="ECO:0007669"/>
    <property type="project" value="UniProtKB-SubCell"/>
</dbReference>
<dbReference type="PANTHER" id="PTHR32018">
    <property type="entry name" value="RHAMNOGALACTURONATE LYASE FAMILY PROTEIN"/>
    <property type="match status" value="1"/>
</dbReference>
<dbReference type="InterPro" id="IPR011013">
    <property type="entry name" value="Gal_mutarotase_sf_dom"/>
</dbReference>
<dbReference type="GO" id="GO:0030246">
    <property type="term" value="F:carbohydrate binding"/>
    <property type="evidence" value="ECO:0007669"/>
    <property type="project" value="InterPro"/>
</dbReference>
<dbReference type="Gramene" id="OIW14318">
    <property type="protein sequence ID" value="OIW14318"/>
    <property type="gene ID" value="TanjilG_21458"/>
</dbReference>
<evidence type="ECO:0000256" key="7">
    <source>
        <dbReference type="ARBA" id="ARBA00023239"/>
    </source>
</evidence>
<reference evidence="9 10" key="1">
    <citation type="journal article" date="2017" name="Plant Biotechnol. J.">
        <title>A comprehensive draft genome sequence for lupin (Lupinus angustifolius), an emerging health food: insights into plant-microbe interactions and legume evolution.</title>
        <authorList>
            <person name="Hane J.K."/>
            <person name="Ming Y."/>
            <person name="Kamphuis L.G."/>
            <person name="Nelson M.N."/>
            <person name="Garg G."/>
            <person name="Atkins C.A."/>
            <person name="Bayer P.E."/>
            <person name="Bravo A."/>
            <person name="Bringans S."/>
            <person name="Cannon S."/>
            <person name="Edwards D."/>
            <person name="Foley R."/>
            <person name="Gao L.L."/>
            <person name="Harrison M.J."/>
            <person name="Huang W."/>
            <person name="Hurgobin B."/>
            <person name="Li S."/>
            <person name="Liu C.W."/>
            <person name="McGrath A."/>
            <person name="Morahan G."/>
            <person name="Murray J."/>
            <person name="Weller J."/>
            <person name="Jian J."/>
            <person name="Singh K.B."/>
        </authorList>
    </citation>
    <scope>NUCLEOTIDE SEQUENCE [LARGE SCALE GENOMIC DNA]</scope>
    <source>
        <strain evidence="10">cv. Tanjil</strain>
        <tissue evidence="9">Whole plant</tissue>
    </source>
</reference>
<dbReference type="Gene3D" id="2.60.120.260">
    <property type="entry name" value="Galactose-binding domain-like"/>
    <property type="match status" value="1"/>
</dbReference>
<dbReference type="PANTHER" id="PTHR32018:SF53">
    <property type="entry name" value="RHAMNOGALACTURONAN ENDOLYASE"/>
    <property type="match status" value="1"/>
</dbReference>
<protein>
    <recommendedName>
        <fullName evidence="4">rhamnogalacturonan endolyase</fullName>
        <ecNumber evidence="4">4.2.2.23</ecNumber>
    </recommendedName>
</protein>
<dbReference type="SUPFAM" id="SSF52833">
    <property type="entry name" value="Thioredoxin-like"/>
    <property type="match status" value="1"/>
</dbReference>
<dbReference type="CDD" id="cd10316">
    <property type="entry name" value="RGL4_M"/>
    <property type="match status" value="1"/>
</dbReference>
<name>A0A4P1RN47_LUPAN</name>
<evidence type="ECO:0000256" key="3">
    <source>
        <dbReference type="ARBA" id="ARBA00010418"/>
    </source>
</evidence>
<dbReference type="GO" id="GO:0102210">
    <property type="term" value="F:rhamnogalacturonan endolyase activity"/>
    <property type="evidence" value="ECO:0007669"/>
    <property type="project" value="UniProtKB-EC"/>
</dbReference>
<dbReference type="CDD" id="cd03041">
    <property type="entry name" value="GST_N_2GST_N"/>
    <property type="match status" value="1"/>
</dbReference>
<dbReference type="PROSITE" id="PS51354">
    <property type="entry name" value="GLUTAREDOXIN_2"/>
    <property type="match status" value="1"/>
</dbReference>
<gene>
    <name evidence="9" type="ORF">TanjilG_21458</name>
</gene>
<dbReference type="Pfam" id="PF14683">
    <property type="entry name" value="CBM-like"/>
    <property type="match status" value="1"/>
</dbReference>
<dbReference type="GO" id="GO:0005975">
    <property type="term" value="P:carbohydrate metabolic process"/>
    <property type="evidence" value="ECO:0007669"/>
    <property type="project" value="InterPro"/>
</dbReference>
<dbReference type="Gene3D" id="2.60.40.1120">
    <property type="entry name" value="Carboxypeptidase-like, regulatory domain"/>
    <property type="match status" value="1"/>
</dbReference>
<comment type="similarity">
    <text evidence="3">Belongs to the polysaccharide lyase 4 family.</text>
</comment>
<dbReference type="InterPro" id="IPR036249">
    <property type="entry name" value="Thioredoxin-like_sf"/>
</dbReference>
<comment type="subcellular location">
    <subcellularLocation>
        <location evidence="2">Secreted</location>
    </subcellularLocation>
</comment>
<organism evidence="9 10">
    <name type="scientific">Lupinus angustifolius</name>
    <name type="common">Narrow-leaved blue lupine</name>
    <dbReference type="NCBI Taxonomy" id="3871"/>
    <lineage>
        <taxon>Eukaryota</taxon>
        <taxon>Viridiplantae</taxon>
        <taxon>Streptophyta</taxon>
        <taxon>Embryophyta</taxon>
        <taxon>Tracheophyta</taxon>
        <taxon>Spermatophyta</taxon>
        <taxon>Magnoliopsida</taxon>
        <taxon>eudicotyledons</taxon>
        <taxon>Gunneridae</taxon>
        <taxon>Pentapetalae</taxon>
        <taxon>rosids</taxon>
        <taxon>fabids</taxon>
        <taxon>Fabales</taxon>
        <taxon>Fabaceae</taxon>
        <taxon>Papilionoideae</taxon>
        <taxon>50 kb inversion clade</taxon>
        <taxon>genistoids sensu lato</taxon>
        <taxon>core genistoids</taxon>
        <taxon>Genisteae</taxon>
        <taxon>Lupinus</taxon>
    </lineage>
</organism>
<evidence type="ECO:0000256" key="4">
    <source>
        <dbReference type="ARBA" id="ARBA00012437"/>
    </source>
</evidence>
<keyword evidence="5" id="KW-0964">Secreted</keyword>
<dbReference type="InterPro" id="IPR014718">
    <property type="entry name" value="GH-type_carb-bd"/>
</dbReference>
<proteinExistence type="inferred from homology"/>
<dbReference type="InterPro" id="IPR029413">
    <property type="entry name" value="RG-lyase_II"/>
</dbReference>
<dbReference type="Pfam" id="PF13417">
    <property type="entry name" value="GST_N_3"/>
    <property type="match status" value="1"/>
</dbReference>
<dbReference type="AlphaFoldDB" id="A0A4P1RN47"/>
<evidence type="ECO:0000259" key="8">
    <source>
        <dbReference type="PROSITE" id="PS50404"/>
    </source>
</evidence>
<dbReference type="Proteomes" id="UP000188354">
    <property type="component" value="Chromosome LG04"/>
</dbReference>
<evidence type="ECO:0000256" key="1">
    <source>
        <dbReference type="ARBA" id="ARBA00001324"/>
    </source>
</evidence>
<dbReference type="FunFam" id="3.40.30.10:FF:000323">
    <property type="entry name" value="Ypt homolog1"/>
    <property type="match status" value="1"/>
</dbReference>
<dbReference type="SUPFAM" id="SSF49452">
    <property type="entry name" value="Starch-binding domain-like"/>
    <property type="match status" value="1"/>
</dbReference>
<evidence type="ECO:0000256" key="6">
    <source>
        <dbReference type="ARBA" id="ARBA00022729"/>
    </source>
</evidence>
<dbReference type="SUPFAM" id="SSF74650">
    <property type="entry name" value="Galactose mutarotase-like"/>
    <property type="match status" value="1"/>
</dbReference>
<keyword evidence="7" id="KW-0456">Lyase</keyword>
<dbReference type="InterPro" id="IPR011767">
    <property type="entry name" value="GLR_AS"/>
</dbReference>
<keyword evidence="6" id="KW-0732">Signal</keyword>
<dbReference type="Gene3D" id="3.40.30.10">
    <property type="entry name" value="Glutaredoxin"/>
    <property type="match status" value="1"/>
</dbReference>
<dbReference type="InterPro" id="IPR013784">
    <property type="entry name" value="Carb-bd-like_fold"/>
</dbReference>
<dbReference type="InterPro" id="IPR008979">
    <property type="entry name" value="Galactose-bd-like_sf"/>
</dbReference>
<dbReference type="PROSITE" id="PS50404">
    <property type="entry name" value="GST_NTER"/>
    <property type="match status" value="1"/>
</dbReference>
<evidence type="ECO:0000313" key="10">
    <source>
        <dbReference type="Proteomes" id="UP000188354"/>
    </source>
</evidence>
<dbReference type="CDD" id="cd10317">
    <property type="entry name" value="RGL4_C"/>
    <property type="match status" value="1"/>
</dbReference>
<evidence type="ECO:0000256" key="5">
    <source>
        <dbReference type="ARBA" id="ARBA00022525"/>
    </source>
</evidence>
<dbReference type="CDD" id="cd10320">
    <property type="entry name" value="RGL4_N"/>
    <property type="match status" value="2"/>
</dbReference>
<evidence type="ECO:0000313" key="9">
    <source>
        <dbReference type="EMBL" id="OIW14318.1"/>
    </source>
</evidence>
<dbReference type="InterPro" id="IPR004045">
    <property type="entry name" value="Glutathione_S-Trfase_N"/>
</dbReference>
<dbReference type="FunFam" id="2.60.40.1120:FF:000033">
    <property type="entry name" value="Rhamnogalacturonate lyase B"/>
    <property type="match status" value="1"/>
</dbReference>
<feature type="domain" description="GST N-terminal" evidence="8">
    <location>
        <begin position="22"/>
        <end position="104"/>
    </location>
</feature>
<dbReference type="Gene3D" id="2.70.98.10">
    <property type="match status" value="2"/>
</dbReference>
<sequence>MASLSRFAWGSNSKVETSNLPITLQLFEFEACPFCRRVREALTELDLSVEVYPCPKGSVRHREVVRKSGGKEMFPFLIDRNSGISMYESGDIVKYLFEQYGEGRSPSPGLLESTIFTGWMPTILRAGRGMTLWERSTPDPPPGKLELFSYENNPYARIVREALCELELPYILQNVGEGSCRMKSLVDASGSKELVVENGIISVTLSNPEGYVIGISYNGIDNILEVENKEQDRGYLSVVWNEPGKSSHFQSIHGTKFSVIIAEENLVELSFLRTWESSMNGTNVPINVDISFNYMAIDDKKQRRMATMRDRGTGQTLAYPEAVLLTNPSNPQFRGEVDDKYQYSLENKDNKVHGWISIDSDSPIGFWMITPSNEFRNGGPNKLDLTSHVGPITLSTFVSTHYAGKEVTMSFEEGETYKKVFGPVFVYLNSATNKDNSLSLWSDAVDQLSKEVKSWPYDFPRSQDFIQPNERGKVLGRLLIQDRYIKGGTLQNAKNAYVGLALPGDAGSWQRESKGYQFWTRTDPNGYFTIKNIVPGDYNLYAWVPGFFGDYKYNSTILITQGEVLNLKKLVYDLPRNGPTLWEIGIPDRSSLEFYVPDPYPTLMNKLYNDQPKEKFRQYGLWDRYVDLYPNNDLVYTIGVNKFNEDWFFAHVTRNIGNNTYEPTTWKIIFEHQHDIFSGNYTLQLALASAKDSELQLVVDNGIVSVTLSNPEGYVTGISYNGIDNILEAQNEEQDRGYLDVVWNEPGKPYSFQRIHGTKFSVITAEKNLVELSFLRTWETSMNDTNVPIHIDTRYIFRGGDSGFYSYAIFDRPKGLPSTEVVQIRIVFKLEKNRFNYMAIEDNMQRRMPTMRDRETGQALVYPEAVLLTNPSNPQFRGEVDDKYQYSIENKDNRVHGWINIDSDSPIGFWMITPSNEFRNGGPNKLDLTSHTGPITLNMFVSTHYAGNEVTLLFEEGETYKKVFGPVFIYLNSATTKDNSLSLWSDAVNQLSKEVKSWPYDFPRSQDFIQPNERGKVLGRLLIQDRYRQYGLWDRYVDLYPNNDLEYTIGVNKFKKDWFFAHVTRNKGNNTYEPTTWQIIFEHQHDIFSGNYTLQLALASAKDSELQVRFNYPSINPPHFTTGQIGGDNSIGRHGLHGLYWLYSIDVPSHHFVKGKNIIYLTQIRATTPLQGVMYDYIRLERPHT</sequence>
<accession>A0A4P1RN47</accession>
<dbReference type="Pfam" id="PF14686">
    <property type="entry name" value="fn3_3"/>
    <property type="match status" value="1"/>
</dbReference>
<dbReference type="InterPro" id="IPR010325">
    <property type="entry name" value="Rhamnogal_lyase"/>
</dbReference>
<evidence type="ECO:0000256" key="2">
    <source>
        <dbReference type="ARBA" id="ARBA00004613"/>
    </source>
</evidence>
<dbReference type="EC" id="4.2.2.23" evidence="4"/>
<dbReference type="InterPro" id="IPR029411">
    <property type="entry name" value="RG-lyase_III"/>
</dbReference>